<dbReference type="PROSITE" id="PS50280">
    <property type="entry name" value="SET"/>
    <property type="match status" value="1"/>
</dbReference>
<dbReference type="SUPFAM" id="SSF82199">
    <property type="entry name" value="SET domain"/>
    <property type="match status" value="1"/>
</dbReference>
<dbReference type="GO" id="GO:0008276">
    <property type="term" value="F:protein methyltransferase activity"/>
    <property type="evidence" value="ECO:0007669"/>
    <property type="project" value="UniProtKB-ARBA"/>
</dbReference>
<evidence type="ECO:0000313" key="3">
    <source>
        <dbReference type="Proteomes" id="UP000515158"/>
    </source>
</evidence>
<name>A0A6P8Y280_THRPL</name>
<evidence type="ECO:0000259" key="2">
    <source>
        <dbReference type="PROSITE" id="PS50280"/>
    </source>
</evidence>
<dbReference type="Gene3D" id="1.10.220.160">
    <property type="match status" value="1"/>
</dbReference>
<dbReference type="PANTHER" id="PTHR46455">
    <property type="entry name" value="SET AND MYND DOMAIN CONTAINING, ARTHROPOD-SPECIFIC, MEMBER 4, ISOFORM A"/>
    <property type="match status" value="1"/>
</dbReference>
<dbReference type="RefSeq" id="XP_034230116.1">
    <property type="nucleotide sequence ID" value="XM_034374225.1"/>
</dbReference>
<dbReference type="InterPro" id="IPR046341">
    <property type="entry name" value="SET_dom_sf"/>
</dbReference>
<dbReference type="Proteomes" id="UP000515158">
    <property type="component" value="Unplaced"/>
</dbReference>
<feature type="compositionally biased region" description="Pro residues" evidence="1">
    <location>
        <begin position="12"/>
        <end position="22"/>
    </location>
</feature>
<feature type="region of interest" description="Disordered" evidence="1">
    <location>
        <begin position="1"/>
        <end position="22"/>
    </location>
</feature>
<dbReference type="Gene3D" id="2.170.270.10">
    <property type="entry name" value="SET domain"/>
    <property type="match status" value="1"/>
</dbReference>
<dbReference type="GeneID" id="117638970"/>
<dbReference type="Gene3D" id="6.10.140.2220">
    <property type="match status" value="1"/>
</dbReference>
<dbReference type="Pfam" id="PF00856">
    <property type="entry name" value="SET"/>
    <property type="match status" value="1"/>
</dbReference>
<reference evidence="4" key="1">
    <citation type="submission" date="2025-08" db="UniProtKB">
        <authorList>
            <consortium name="RefSeq"/>
        </authorList>
    </citation>
    <scope>IDENTIFICATION</scope>
    <source>
        <tissue evidence="4">Total insect</tissue>
    </source>
</reference>
<feature type="region of interest" description="Disordered" evidence="1">
    <location>
        <begin position="672"/>
        <end position="691"/>
    </location>
</feature>
<accession>A0A6P8Y280</accession>
<proteinExistence type="predicted"/>
<dbReference type="OrthoDB" id="265717at2759"/>
<keyword evidence="3" id="KW-1185">Reference proteome</keyword>
<protein>
    <submittedName>
        <fullName evidence="4">Uncharacterized protein LOC117638970</fullName>
    </submittedName>
</protein>
<dbReference type="KEGG" id="tpal:117638970"/>
<sequence>MTDPLGRHRPRPAPYSWPRPPRPPLAAAALPPLFVMAAATGRHADDVDVVEDMLREDSDPAGPPARLTVDAVLGRHLVAGRDIHAGEVILRCEPLVMGPKVAGCPACLGCNRVLALSFAALTASSLHKCAECGWPLCSAACQHVSAHTKECAVLRRVRVAADRPVPPAHWYAAVLPLRCLLLEGRAGRAVRTLQSHLEERLRDAPAYRGQGVQRRAAAFVAEVLGTGEEDALRMAATLDTNAFDVSRDGLEARALYGSVSMLSHDCRPNARCAMLSGVVLGVVAQRDIAAGAIISISYYADSLRGSLARRQHLRATKCFDCACARCRDPTDLGLHLDSVRCIQCRQDGGTSLLQSGAPLDRTADWRCPRCGFTLSADQMAMGHRRLCAQVAALRLEDAVEAEAFLAEHLGPRGLLHATSAHVLRVKQGLLGAAFAHIPGCTPQLSLSDDQLERAIAMSEEMLGVAAVLEPGLSVLRGSLLLRLLGLLLERARRAPATTSTRVDVDAARRLFREAQTIFMDLETEEELRKRGAMMEQWIDEHVVLPKCRCTLRCALYAARTHWREQRKRGECGGVQSAAIAPAAEADAGGVRFAYSPVCQPSSAAARAAFPRTAGTQIRTSCMQSRVTQLPARQRAGTATRRWSLEIWRVGPDDGTAWTRQLGWSLGPRRLVGSEREGSLTSRPRQLSPCCN</sequence>
<dbReference type="CDD" id="cd20071">
    <property type="entry name" value="SET_SMYD"/>
    <property type="match status" value="1"/>
</dbReference>
<dbReference type="InterPro" id="IPR053010">
    <property type="entry name" value="SET_SmydA-8"/>
</dbReference>
<evidence type="ECO:0000313" key="4">
    <source>
        <dbReference type="RefSeq" id="XP_034230116.1"/>
    </source>
</evidence>
<dbReference type="PANTHER" id="PTHR46455:SF1">
    <property type="entry name" value="SET AND MYND DOMAIN CONTAINING, ARTHROPOD-SPECIFIC, MEMBER 2"/>
    <property type="match status" value="1"/>
</dbReference>
<dbReference type="InterPro" id="IPR001214">
    <property type="entry name" value="SET_dom"/>
</dbReference>
<dbReference type="InParanoid" id="A0A6P8Y280"/>
<organism evidence="4">
    <name type="scientific">Thrips palmi</name>
    <name type="common">Melon thrips</name>
    <dbReference type="NCBI Taxonomy" id="161013"/>
    <lineage>
        <taxon>Eukaryota</taxon>
        <taxon>Metazoa</taxon>
        <taxon>Ecdysozoa</taxon>
        <taxon>Arthropoda</taxon>
        <taxon>Hexapoda</taxon>
        <taxon>Insecta</taxon>
        <taxon>Pterygota</taxon>
        <taxon>Neoptera</taxon>
        <taxon>Paraneoptera</taxon>
        <taxon>Thysanoptera</taxon>
        <taxon>Terebrantia</taxon>
        <taxon>Thripoidea</taxon>
        <taxon>Thripidae</taxon>
        <taxon>Thrips</taxon>
    </lineage>
</organism>
<dbReference type="GO" id="GO:0008170">
    <property type="term" value="F:N-methyltransferase activity"/>
    <property type="evidence" value="ECO:0007669"/>
    <property type="project" value="UniProtKB-ARBA"/>
</dbReference>
<dbReference type="GO" id="GO:0008757">
    <property type="term" value="F:S-adenosylmethionine-dependent methyltransferase activity"/>
    <property type="evidence" value="ECO:0007669"/>
    <property type="project" value="UniProtKB-ARBA"/>
</dbReference>
<evidence type="ECO:0000256" key="1">
    <source>
        <dbReference type="SAM" id="MobiDB-lite"/>
    </source>
</evidence>
<dbReference type="AlphaFoldDB" id="A0A6P8Y280"/>
<feature type="domain" description="SET" evidence="2">
    <location>
        <begin position="63"/>
        <end position="299"/>
    </location>
</feature>
<gene>
    <name evidence="4" type="primary">LOC117638970</name>
</gene>